<dbReference type="SUPFAM" id="SSF53335">
    <property type="entry name" value="S-adenosyl-L-methionine-dependent methyltransferases"/>
    <property type="match status" value="1"/>
</dbReference>
<dbReference type="InterPro" id="IPR031303">
    <property type="entry name" value="C5_meth_CS"/>
</dbReference>
<dbReference type="AlphaFoldDB" id="A0A6N6MLZ6"/>
<evidence type="ECO:0000256" key="5">
    <source>
        <dbReference type="ARBA" id="ARBA00022747"/>
    </source>
</evidence>
<dbReference type="PANTHER" id="PTHR10629:SF52">
    <property type="entry name" value="DNA (CYTOSINE-5)-METHYLTRANSFERASE 1"/>
    <property type="match status" value="1"/>
</dbReference>
<keyword evidence="4 7" id="KW-0949">S-adenosyl-L-methionine</keyword>
<dbReference type="PRINTS" id="PR00105">
    <property type="entry name" value="C5METTRFRASE"/>
</dbReference>
<reference evidence="10 11" key="1">
    <citation type="submission" date="2019-09" db="EMBL/GenBank/DDBJ databases">
        <title>YIM 132548 draft genome.</title>
        <authorList>
            <person name="Jiang L."/>
        </authorList>
    </citation>
    <scope>NUCLEOTIDE SEQUENCE [LARGE SCALE GENOMIC DNA]</scope>
    <source>
        <strain evidence="10 11">YIM 132548</strain>
    </source>
</reference>
<dbReference type="InterPro" id="IPR050390">
    <property type="entry name" value="C5-Methyltransferase"/>
</dbReference>
<evidence type="ECO:0000256" key="7">
    <source>
        <dbReference type="PROSITE-ProRule" id="PRU01016"/>
    </source>
</evidence>
<dbReference type="NCBIfam" id="TIGR00675">
    <property type="entry name" value="dcm"/>
    <property type="match status" value="1"/>
</dbReference>
<name>A0A6N6MLZ6_9HYPH</name>
<dbReference type="GO" id="GO:0009307">
    <property type="term" value="P:DNA restriction-modification system"/>
    <property type="evidence" value="ECO:0007669"/>
    <property type="project" value="UniProtKB-KW"/>
</dbReference>
<dbReference type="EC" id="2.1.1.37" evidence="1"/>
<dbReference type="InterPro" id="IPR001525">
    <property type="entry name" value="C5_MeTfrase"/>
</dbReference>
<comment type="catalytic activity">
    <reaction evidence="6">
        <text>a 2'-deoxycytidine in DNA + S-adenosyl-L-methionine = a 5-methyl-2'-deoxycytidine in DNA + S-adenosyl-L-homocysteine + H(+)</text>
        <dbReference type="Rhea" id="RHEA:13681"/>
        <dbReference type="Rhea" id="RHEA-COMP:11369"/>
        <dbReference type="Rhea" id="RHEA-COMP:11370"/>
        <dbReference type="ChEBI" id="CHEBI:15378"/>
        <dbReference type="ChEBI" id="CHEBI:57856"/>
        <dbReference type="ChEBI" id="CHEBI:59789"/>
        <dbReference type="ChEBI" id="CHEBI:85452"/>
        <dbReference type="ChEBI" id="CHEBI:85454"/>
        <dbReference type="EC" id="2.1.1.37"/>
    </reaction>
</comment>
<dbReference type="Gene3D" id="3.90.120.10">
    <property type="entry name" value="DNA Methylase, subunit A, domain 2"/>
    <property type="match status" value="1"/>
</dbReference>
<feature type="region of interest" description="Disordered" evidence="9">
    <location>
        <begin position="202"/>
        <end position="225"/>
    </location>
</feature>
<evidence type="ECO:0000256" key="1">
    <source>
        <dbReference type="ARBA" id="ARBA00011975"/>
    </source>
</evidence>
<proteinExistence type="inferred from homology"/>
<sequence>MGGGGCIGRMSIVGVDLFCGAGGLTRGLELEGIEVRGGYDVDPACRYPYEANNWGQFVEADVAQLTPADIARFWDGSRVRLLAGCAPCQPFSTYTQARSDELDPRWQLLGAFSRLVLATRPELITMENVADLRRHTIYERFVRDLSAAGYAVDAAILDCEAYGVPQRRRRLVLLASLLGEVKILTPDEFGASRKTVRDAIQDLPPVGHGRSHPNDPLHKSSALSPTNLRRIQSSRPGGSWHDWDEALVAPCHARDQGKGYRGVYGRMEWDKAAPTITTQAFGFGSGRFGHPEQDRALSLREAAMLQTFPRDYAFTPPGIDPPMKTIGRLIGNAVPVRLGRVVGRSLVNHVRSFDHQSKGDMVGAGAATSGV</sequence>
<dbReference type="GO" id="GO:0003886">
    <property type="term" value="F:DNA (cytosine-5-)-methyltransferase activity"/>
    <property type="evidence" value="ECO:0007669"/>
    <property type="project" value="UniProtKB-EC"/>
</dbReference>
<evidence type="ECO:0000256" key="9">
    <source>
        <dbReference type="SAM" id="MobiDB-lite"/>
    </source>
</evidence>
<gene>
    <name evidence="10" type="ORF">F6X51_24150</name>
</gene>
<dbReference type="Proteomes" id="UP000441523">
    <property type="component" value="Unassembled WGS sequence"/>
</dbReference>
<accession>A0A6N6MLZ6</accession>
<dbReference type="PANTHER" id="PTHR10629">
    <property type="entry name" value="CYTOSINE-SPECIFIC METHYLTRANSFERASE"/>
    <property type="match status" value="1"/>
</dbReference>
<dbReference type="GO" id="GO:0003677">
    <property type="term" value="F:DNA binding"/>
    <property type="evidence" value="ECO:0007669"/>
    <property type="project" value="TreeGrafter"/>
</dbReference>
<keyword evidence="2 7" id="KW-0489">Methyltransferase</keyword>
<dbReference type="InterPro" id="IPR029063">
    <property type="entry name" value="SAM-dependent_MTases_sf"/>
</dbReference>
<feature type="active site" evidence="7">
    <location>
        <position position="88"/>
    </location>
</feature>
<evidence type="ECO:0000313" key="11">
    <source>
        <dbReference type="Proteomes" id="UP000441523"/>
    </source>
</evidence>
<evidence type="ECO:0000256" key="4">
    <source>
        <dbReference type="ARBA" id="ARBA00022691"/>
    </source>
</evidence>
<dbReference type="Pfam" id="PF00145">
    <property type="entry name" value="DNA_methylase"/>
    <property type="match status" value="1"/>
</dbReference>
<comment type="caution">
    <text evidence="10">The sequence shown here is derived from an EMBL/GenBank/DDBJ whole genome shotgun (WGS) entry which is preliminary data.</text>
</comment>
<organism evidence="10 11">
    <name type="scientific">Methylobacterium planeticum</name>
    <dbReference type="NCBI Taxonomy" id="2615211"/>
    <lineage>
        <taxon>Bacteria</taxon>
        <taxon>Pseudomonadati</taxon>
        <taxon>Pseudomonadota</taxon>
        <taxon>Alphaproteobacteria</taxon>
        <taxon>Hyphomicrobiales</taxon>
        <taxon>Methylobacteriaceae</taxon>
        <taxon>Methylobacterium</taxon>
    </lineage>
</organism>
<dbReference type="PROSITE" id="PS00095">
    <property type="entry name" value="C5_MTASE_2"/>
    <property type="match status" value="1"/>
</dbReference>
<dbReference type="GO" id="GO:0044027">
    <property type="term" value="P:negative regulation of gene expression via chromosomal CpG island methylation"/>
    <property type="evidence" value="ECO:0007669"/>
    <property type="project" value="TreeGrafter"/>
</dbReference>
<protein>
    <recommendedName>
        <fullName evidence="1">DNA (cytosine-5-)-methyltransferase</fullName>
        <ecNumber evidence="1">2.1.1.37</ecNumber>
    </recommendedName>
</protein>
<dbReference type="Gene3D" id="3.40.50.150">
    <property type="entry name" value="Vaccinia Virus protein VP39"/>
    <property type="match status" value="1"/>
</dbReference>
<dbReference type="GO" id="GO:0032259">
    <property type="term" value="P:methylation"/>
    <property type="evidence" value="ECO:0007669"/>
    <property type="project" value="UniProtKB-KW"/>
</dbReference>
<keyword evidence="3 7" id="KW-0808">Transferase</keyword>
<evidence type="ECO:0000256" key="3">
    <source>
        <dbReference type="ARBA" id="ARBA00022679"/>
    </source>
</evidence>
<evidence type="ECO:0000256" key="8">
    <source>
        <dbReference type="RuleBase" id="RU000416"/>
    </source>
</evidence>
<evidence type="ECO:0000256" key="6">
    <source>
        <dbReference type="ARBA" id="ARBA00047422"/>
    </source>
</evidence>
<comment type="similarity">
    <text evidence="7 8">Belongs to the class I-like SAM-binding methyltransferase superfamily. C5-methyltransferase family.</text>
</comment>
<dbReference type="EMBL" id="VZZJ01000034">
    <property type="protein sequence ID" value="KAB1069982.1"/>
    <property type="molecule type" value="Genomic_DNA"/>
</dbReference>
<evidence type="ECO:0000313" key="10">
    <source>
        <dbReference type="EMBL" id="KAB1069982.1"/>
    </source>
</evidence>
<keyword evidence="11" id="KW-1185">Reference proteome</keyword>
<keyword evidence="5" id="KW-0680">Restriction system</keyword>
<evidence type="ECO:0000256" key="2">
    <source>
        <dbReference type="ARBA" id="ARBA00022603"/>
    </source>
</evidence>
<dbReference type="PROSITE" id="PS51679">
    <property type="entry name" value="SAM_MT_C5"/>
    <property type="match status" value="1"/>
</dbReference>